<keyword evidence="6 13" id="KW-0812">Transmembrane</keyword>
<dbReference type="Pfam" id="PF01654">
    <property type="entry name" value="Cyt_bd_oxida_I"/>
    <property type="match status" value="1"/>
</dbReference>
<comment type="caution">
    <text evidence="14">The sequence shown here is derived from an EMBL/GenBank/DDBJ whole genome shotgun (WGS) entry which is preliminary data.</text>
</comment>
<accession>A0A8X8GBH8</accession>
<feature type="non-terminal residue" evidence="14">
    <location>
        <position position="1"/>
    </location>
</feature>
<evidence type="ECO:0000256" key="10">
    <source>
        <dbReference type="ARBA" id="ARBA00023004"/>
    </source>
</evidence>
<feature type="region of interest" description="Disordered" evidence="12">
    <location>
        <begin position="92"/>
        <end position="111"/>
    </location>
</feature>
<dbReference type="GO" id="GO:0005886">
    <property type="term" value="C:plasma membrane"/>
    <property type="evidence" value="ECO:0007669"/>
    <property type="project" value="UniProtKB-SubCell"/>
</dbReference>
<comment type="similarity">
    <text evidence="2">Belongs to the cytochrome ubiquinol oxidase subunit 1 family.</text>
</comment>
<dbReference type="GO" id="GO:0016682">
    <property type="term" value="F:oxidoreductase activity, acting on diphenols and related substances as donors, oxygen as acceptor"/>
    <property type="evidence" value="ECO:0007669"/>
    <property type="project" value="TreeGrafter"/>
</dbReference>
<dbReference type="GO" id="GO:0019646">
    <property type="term" value="P:aerobic electron transport chain"/>
    <property type="evidence" value="ECO:0007669"/>
    <property type="project" value="InterPro"/>
</dbReference>
<sequence length="122" mass="13953">RKRPWFLRAMVLGGFLPYLAVWTGWWTREVGRQPWIVYNIMRTYEGVSHMGLGEEIAWFAGYVVFELTVWAGAWYFFSRVIRKGPDLESPLPGAPEQYADQEDAGGGLAKPIFAKPSFGKSY</sequence>
<keyword evidence="7" id="KW-0479">Metal-binding</keyword>
<evidence type="ECO:0000256" key="11">
    <source>
        <dbReference type="ARBA" id="ARBA00023136"/>
    </source>
</evidence>
<evidence type="ECO:0000313" key="14">
    <source>
        <dbReference type="EMBL" id="MBU2723657.1"/>
    </source>
</evidence>
<evidence type="ECO:0000256" key="6">
    <source>
        <dbReference type="ARBA" id="ARBA00022692"/>
    </source>
</evidence>
<dbReference type="GO" id="GO:0020037">
    <property type="term" value="F:heme binding"/>
    <property type="evidence" value="ECO:0007669"/>
    <property type="project" value="TreeGrafter"/>
</dbReference>
<dbReference type="GO" id="GO:0070069">
    <property type="term" value="C:cytochrome complex"/>
    <property type="evidence" value="ECO:0007669"/>
    <property type="project" value="InterPro"/>
</dbReference>
<dbReference type="GO" id="GO:0046872">
    <property type="term" value="F:metal ion binding"/>
    <property type="evidence" value="ECO:0007669"/>
    <property type="project" value="UniProtKB-KW"/>
</dbReference>
<evidence type="ECO:0000256" key="1">
    <source>
        <dbReference type="ARBA" id="ARBA00004651"/>
    </source>
</evidence>
<proteinExistence type="inferred from homology"/>
<gene>
    <name evidence="14" type="ORF">HF568_10705</name>
</gene>
<dbReference type="Proteomes" id="UP000887300">
    <property type="component" value="Unassembled WGS sequence"/>
</dbReference>
<keyword evidence="5" id="KW-0349">Heme</keyword>
<feature type="transmembrane region" description="Helical" evidence="13">
    <location>
        <begin position="56"/>
        <end position="77"/>
    </location>
</feature>
<evidence type="ECO:0000256" key="13">
    <source>
        <dbReference type="SAM" id="Phobius"/>
    </source>
</evidence>
<comment type="subcellular location">
    <subcellularLocation>
        <location evidence="1">Cell membrane</location>
        <topology evidence="1">Multi-pass membrane protein</topology>
    </subcellularLocation>
</comment>
<reference evidence="14" key="1">
    <citation type="journal article" date="2021" name="ISME J.">
        <title>Genomic evolution of the class Acidithiobacillia: deep-branching Proteobacteria living in extreme acidic conditions.</title>
        <authorList>
            <person name="Moya-Beltran A."/>
            <person name="Beard S."/>
            <person name="Rojas-Villalobos C."/>
            <person name="Issotta F."/>
            <person name="Gallardo Y."/>
            <person name="Ulloa R."/>
            <person name="Giaveno A."/>
            <person name="Degli Esposti M."/>
            <person name="Johnson D.B."/>
            <person name="Quatrini R."/>
        </authorList>
    </citation>
    <scope>NUCLEOTIDE SEQUENCE</scope>
    <source>
        <strain evidence="14">DSM 583</strain>
    </source>
</reference>
<dbReference type="RefSeq" id="WP_215890645.1">
    <property type="nucleotide sequence ID" value="NZ_JABBHS010000316.1"/>
</dbReference>
<dbReference type="AlphaFoldDB" id="A0A8X8GBH8"/>
<keyword evidence="10" id="KW-0408">Iron</keyword>
<evidence type="ECO:0000256" key="3">
    <source>
        <dbReference type="ARBA" id="ARBA00022448"/>
    </source>
</evidence>
<dbReference type="PANTHER" id="PTHR30365:SF14">
    <property type="entry name" value="CYTOCHROME BD MENAQUINOL OXIDASE SUBUNIT I-RELATED"/>
    <property type="match status" value="1"/>
</dbReference>
<evidence type="ECO:0000313" key="15">
    <source>
        <dbReference type="Proteomes" id="UP000887300"/>
    </source>
</evidence>
<keyword evidence="8" id="KW-0249">Electron transport</keyword>
<evidence type="ECO:0000256" key="2">
    <source>
        <dbReference type="ARBA" id="ARBA00009819"/>
    </source>
</evidence>
<dbReference type="PANTHER" id="PTHR30365">
    <property type="entry name" value="CYTOCHROME D UBIQUINOL OXIDASE"/>
    <property type="match status" value="1"/>
</dbReference>
<keyword evidence="3" id="KW-0813">Transport</keyword>
<keyword evidence="11 13" id="KW-0472">Membrane</keyword>
<feature type="transmembrane region" description="Helical" evidence="13">
    <location>
        <begin position="5"/>
        <end position="25"/>
    </location>
</feature>
<keyword evidence="9 13" id="KW-1133">Transmembrane helix</keyword>
<evidence type="ECO:0000256" key="12">
    <source>
        <dbReference type="SAM" id="MobiDB-lite"/>
    </source>
</evidence>
<organism evidence="14 15">
    <name type="scientific">Acidithiobacillus ferridurans</name>
    <dbReference type="NCBI Taxonomy" id="1232575"/>
    <lineage>
        <taxon>Bacteria</taxon>
        <taxon>Pseudomonadati</taxon>
        <taxon>Pseudomonadota</taxon>
        <taxon>Acidithiobacillia</taxon>
        <taxon>Acidithiobacillales</taxon>
        <taxon>Acidithiobacillaceae</taxon>
        <taxon>Acidithiobacillus</taxon>
    </lineage>
</organism>
<evidence type="ECO:0000256" key="5">
    <source>
        <dbReference type="ARBA" id="ARBA00022617"/>
    </source>
</evidence>
<protein>
    <submittedName>
        <fullName evidence="14">Cytochrome ubiquinol oxidase subunit I</fullName>
    </submittedName>
</protein>
<dbReference type="InterPro" id="IPR002585">
    <property type="entry name" value="Cyt-d_ubiquinol_oxidase_su_1"/>
</dbReference>
<dbReference type="EMBL" id="JABBHS010000316">
    <property type="protein sequence ID" value="MBU2723657.1"/>
    <property type="molecule type" value="Genomic_DNA"/>
</dbReference>
<name>A0A8X8GBH8_ACIFI</name>
<evidence type="ECO:0000256" key="4">
    <source>
        <dbReference type="ARBA" id="ARBA00022475"/>
    </source>
</evidence>
<evidence type="ECO:0000256" key="9">
    <source>
        <dbReference type="ARBA" id="ARBA00022989"/>
    </source>
</evidence>
<keyword evidence="4" id="KW-1003">Cell membrane</keyword>
<evidence type="ECO:0000256" key="8">
    <source>
        <dbReference type="ARBA" id="ARBA00022982"/>
    </source>
</evidence>
<dbReference type="GO" id="GO:0009055">
    <property type="term" value="F:electron transfer activity"/>
    <property type="evidence" value="ECO:0007669"/>
    <property type="project" value="InterPro"/>
</dbReference>
<evidence type="ECO:0000256" key="7">
    <source>
        <dbReference type="ARBA" id="ARBA00022723"/>
    </source>
</evidence>